<proteinExistence type="predicted"/>
<comment type="caution">
    <text evidence="1">The sequence shown here is derived from an EMBL/GenBank/DDBJ whole genome shotgun (WGS) entry which is preliminary data.</text>
</comment>
<gene>
    <name evidence="1" type="ORF">UR21_C0019G0021</name>
</gene>
<name>A0A0G0AWJ2_9BACT</name>
<protein>
    <recommendedName>
        <fullName evidence="3">DUF3800 domain-containing protein</fullName>
    </recommendedName>
</protein>
<evidence type="ECO:0000313" key="2">
    <source>
        <dbReference type="Proteomes" id="UP000034803"/>
    </source>
</evidence>
<dbReference type="Pfam" id="PF12686">
    <property type="entry name" value="DUF3800"/>
    <property type="match status" value="1"/>
</dbReference>
<accession>A0A0G0AWJ2</accession>
<dbReference type="InterPro" id="IPR024524">
    <property type="entry name" value="DUF3800"/>
</dbReference>
<evidence type="ECO:0008006" key="3">
    <source>
        <dbReference type="Google" id="ProtNLM"/>
    </source>
</evidence>
<dbReference type="AlphaFoldDB" id="A0A0G0AWJ2"/>
<dbReference type="EMBL" id="LBOI01000019">
    <property type="protein sequence ID" value="KKP30975.1"/>
    <property type="molecule type" value="Genomic_DNA"/>
</dbReference>
<sequence>MNNNFLFIDDSGSKDWETPFSNDFINNPPTRNTTNLNYWRRNYFVLAGLHITSQTIKELNPLINKAKIKCFGTKHVEIKSDWLRNPYRRKKHYLDVFDINDIKLKKFIEDKWYNFMEKYAKSIQIQAFVLDKRYYKKNRDNFTPLQILTQVLFDRVELHPHKNCVIVFDQMDSEIKSTNHNQGQILKISSKEIDLGSFHKKFSHTTPRFEKSKNSNFLQLADTVAYNVYRQFVNYGDLNDYLGSKSTERYSYLNKLINNFYNKDGKITGYGIVRVPKATKNPLK</sequence>
<dbReference type="Proteomes" id="UP000034803">
    <property type="component" value="Unassembled WGS sequence"/>
</dbReference>
<reference evidence="1 2" key="1">
    <citation type="journal article" date="2015" name="Nature">
        <title>rRNA introns, odd ribosomes, and small enigmatic genomes across a large radiation of phyla.</title>
        <authorList>
            <person name="Brown C.T."/>
            <person name="Hug L.A."/>
            <person name="Thomas B.C."/>
            <person name="Sharon I."/>
            <person name="Castelle C.J."/>
            <person name="Singh A."/>
            <person name="Wilkins M.J."/>
            <person name="Williams K.H."/>
            <person name="Banfield J.F."/>
        </authorList>
    </citation>
    <scope>NUCLEOTIDE SEQUENCE [LARGE SCALE GENOMIC DNA]</scope>
</reference>
<evidence type="ECO:0000313" key="1">
    <source>
        <dbReference type="EMBL" id="KKP30975.1"/>
    </source>
</evidence>
<organism evidence="1 2">
    <name type="scientific">Candidatus Woesebacteria bacterium GW2011_GWC2_31_9</name>
    <dbReference type="NCBI Taxonomy" id="1618586"/>
    <lineage>
        <taxon>Bacteria</taxon>
        <taxon>Candidatus Woeseibacteriota</taxon>
    </lineage>
</organism>